<evidence type="ECO:0000256" key="2">
    <source>
        <dbReference type="SAM" id="MobiDB-lite"/>
    </source>
</evidence>
<accession>A0A3N4IAT6</accession>
<feature type="compositionally biased region" description="Polar residues" evidence="2">
    <location>
        <begin position="1"/>
        <end position="13"/>
    </location>
</feature>
<feature type="domain" description="DUF7708" evidence="3">
    <location>
        <begin position="180"/>
        <end position="332"/>
    </location>
</feature>
<feature type="compositionally biased region" description="Polar residues" evidence="2">
    <location>
        <begin position="65"/>
        <end position="75"/>
    </location>
</feature>
<dbReference type="PANTHER" id="PTHR10039">
    <property type="entry name" value="AMELOGENIN"/>
    <property type="match status" value="1"/>
</dbReference>
<feature type="compositionally biased region" description="Polar residues" evidence="2">
    <location>
        <begin position="43"/>
        <end position="52"/>
    </location>
</feature>
<keyword evidence="1" id="KW-0677">Repeat</keyword>
<dbReference type="Proteomes" id="UP000275078">
    <property type="component" value="Unassembled WGS sequence"/>
</dbReference>
<dbReference type="InterPro" id="IPR056125">
    <property type="entry name" value="DUF7708"/>
</dbReference>
<dbReference type="Gene3D" id="3.40.50.300">
    <property type="entry name" value="P-loop containing nucleotide triphosphate hydrolases"/>
    <property type="match status" value="1"/>
</dbReference>
<gene>
    <name evidence="5" type="ORF">BJ508DRAFT_74637</name>
</gene>
<dbReference type="Pfam" id="PF24883">
    <property type="entry name" value="NPHP3_N"/>
    <property type="match status" value="1"/>
</dbReference>
<feature type="compositionally biased region" description="Low complexity" evidence="2">
    <location>
        <begin position="76"/>
        <end position="97"/>
    </location>
</feature>
<feature type="domain" description="Nephrocystin 3-like N-terminal" evidence="4">
    <location>
        <begin position="405"/>
        <end position="582"/>
    </location>
</feature>
<dbReference type="Pfam" id="PF24809">
    <property type="entry name" value="DUF7708"/>
    <property type="match status" value="1"/>
</dbReference>
<evidence type="ECO:0000256" key="1">
    <source>
        <dbReference type="ARBA" id="ARBA00022737"/>
    </source>
</evidence>
<organism evidence="5 6">
    <name type="scientific">Ascobolus immersus RN42</name>
    <dbReference type="NCBI Taxonomy" id="1160509"/>
    <lineage>
        <taxon>Eukaryota</taxon>
        <taxon>Fungi</taxon>
        <taxon>Dikarya</taxon>
        <taxon>Ascomycota</taxon>
        <taxon>Pezizomycotina</taxon>
        <taxon>Pezizomycetes</taxon>
        <taxon>Pezizales</taxon>
        <taxon>Ascobolaceae</taxon>
        <taxon>Ascobolus</taxon>
    </lineage>
</organism>
<dbReference type="SUPFAM" id="SSF52540">
    <property type="entry name" value="P-loop containing nucleoside triphosphate hydrolases"/>
    <property type="match status" value="1"/>
</dbReference>
<dbReference type="InterPro" id="IPR056884">
    <property type="entry name" value="NPHP3-like_N"/>
</dbReference>
<sequence length="688" mass="77345">MMPPNNTNKTSKLSKLFGQRSEKSSTTPASGARKKLPLLSRFGSRSSWKHPNSNPPPLGKLGSQHIDSANPTITVATTSNDAPSTSASATTKDSSMTKLQLPTSDSARQARQRRTVGYLETGLEEARKRLDPKEKVYLQQDTGDIASLIQTANQKQEEAQALRMCYMHGGKKVFVSDKIASVAKTFQKYAVIGDVAIGHSPEVTALIWGAFRALLQFTTDIVTAREELFSKMNEISLHVAECELYASIFEAYVEEGSEEHNPAVEQAAEAMTSFYAAVFVFIAKAIYFFTSLTEQRSTSAITIMSYTTHFKDISDEISLTQNEVKNAAYMASLLRQQDTSGHVKEIRLMVEDLTKVTETINLIYLKVEVIEENQRQAELRKVRKWLNWRDPKNDLKLYLAKRMGGTCMWIFEDEKFKSWLRSQGNSTLWIRAKAGTGKSVVAASILQHLLAVNNAFGEATDPNTASNPVVLYYFFRDQKERANDAAVMLTTLIGQLLNSKIKSEVLFGLLRPHYKDNIDSANIALDEPELWSLLQQLLEVFPTRVLIVLDALDECEPIGRKKILDELSKGDEFPARFLITGRPEMDINQHLQKASSSKDVTFLEMNTQEDIDKFIEAEVESDPLLQPHRDEIVGRIKATTDGMFIYAATMFEMLHGPSGDKTIKELLDTMPTDLNDLYQIVKTTHYRY</sequence>
<dbReference type="OrthoDB" id="21416at2759"/>
<evidence type="ECO:0000259" key="4">
    <source>
        <dbReference type="Pfam" id="PF24883"/>
    </source>
</evidence>
<evidence type="ECO:0000259" key="3">
    <source>
        <dbReference type="Pfam" id="PF24809"/>
    </source>
</evidence>
<evidence type="ECO:0000313" key="5">
    <source>
        <dbReference type="EMBL" id="RPA83205.1"/>
    </source>
</evidence>
<name>A0A3N4IAT6_ASCIM</name>
<reference evidence="5 6" key="1">
    <citation type="journal article" date="2018" name="Nat. Ecol. Evol.">
        <title>Pezizomycetes genomes reveal the molecular basis of ectomycorrhizal truffle lifestyle.</title>
        <authorList>
            <person name="Murat C."/>
            <person name="Payen T."/>
            <person name="Noel B."/>
            <person name="Kuo A."/>
            <person name="Morin E."/>
            <person name="Chen J."/>
            <person name="Kohler A."/>
            <person name="Krizsan K."/>
            <person name="Balestrini R."/>
            <person name="Da Silva C."/>
            <person name="Montanini B."/>
            <person name="Hainaut M."/>
            <person name="Levati E."/>
            <person name="Barry K.W."/>
            <person name="Belfiori B."/>
            <person name="Cichocki N."/>
            <person name="Clum A."/>
            <person name="Dockter R.B."/>
            <person name="Fauchery L."/>
            <person name="Guy J."/>
            <person name="Iotti M."/>
            <person name="Le Tacon F."/>
            <person name="Lindquist E.A."/>
            <person name="Lipzen A."/>
            <person name="Malagnac F."/>
            <person name="Mello A."/>
            <person name="Molinier V."/>
            <person name="Miyauchi S."/>
            <person name="Poulain J."/>
            <person name="Riccioni C."/>
            <person name="Rubini A."/>
            <person name="Sitrit Y."/>
            <person name="Splivallo R."/>
            <person name="Traeger S."/>
            <person name="Wang M."/>
            <person name="Zifcakova L."/>
            <person name="Wipf D."/>
            <person name="Zambonelli A."/>
            <person name="Paolocci F."/>
            <person name="Nowrousian M."/>
            <person name="Ottonello S."/>
            <person name="Baldrian P."/>
            <person name="Spatafora J.W."/>
            <person name="Henrissat B."/>
            <person name="Nagy L.G."/>
            <person name="Aury J.M."/>
            <person name="Wincker P."/>
            <person name="Grigoriev I.V."/>
            <person name="Bonfante P."/>
            <person name="Martin F.M."/>
        </authorList>
    </citation>
    <scope>NUCLEOTIDE SEQUENCE [LARGE SCALE GENOMIC DNA]</scope>
    <source>
        <strain evidence="5 6">RN42</strain>
    </source>
</reference>
<dbReference type="AlphaFoldDB" id="A0A3N4IAT6"/>
<dbReference type="EMBL" id="ML119666">
    <property type="protein sequence ID" value="RPA83205.1"/>
    <property type="molecule type" value="Genomic_DNA"/>
</dbReference>
<feature type="compositionally biased region" description="Polar residues" evidence="2">
    <location>
        <begin position="98"/>
        <end position="109"/>
    </location>
</feature>
<proteinExistence type="predicted"/>
<evidence type="ECO:0000313" key="6">
    <source>
        <dbReference type="Proteomes" id="UP000275078"/>
    </source>
</evidence>
<keyword evidence="6" id="KW-1185">Reference proteome</keyword>
<feature type="region of interest" description="Disordered" evidence="2">
    <location>
        <begin position="1"/>
        <end position="111"/>
    </location>
</feature>
<dbReference type="InterPro" id="IPR027417">
    <property type="entry name" value="P-loop_NTPase"/>
</dbReference>
<protein>
    <submittedName>
        <fullName evidence="5">Uncharacterized protein</fullName>
    </submittedName>
</protein>